<evidence type="ECO:0000256" key="14">
    <source>
        <dbReference type="PIRNR" id="PIRNR005713"/>
    </source>
</evidence>
<feature type="disulfide bond" evidence="16">
    <location>
        <begin position="126"/>
        <end position="139"/>
    </location>
</feature>
<dbReference type="GO" id="GO:0005886">
    <property type="term" value="C:plasma membrane"/>
    <property type="evidence" value="ECO:0007669"/>
    <property type="project" value="UniProtKB-SubCell"/>
</dbReference>
<feature type="binding site" evidence="15">
    <location>
        <begin position="283"/>
        <end position="285"/>
    </location>
    <ligand>
        <name>ATP</name>
        <dbReference type="ChEBI" id="CHEBI:30616"/>
        <note>ligand shared between two neighboring subunits of the homotrimer</note>
    </ligand>
</feature>
<keyword evidence="4" id="KW-1003">Cell membrane</keyword>
<dbReference type="PRINTS" id="PR01307">
    <property type="entry name" value="P2XRECEPTOR"/>
</dbReference>
<dbReference type="Ensembl" id="ENSPNAT00000066253.1">
    <property type="protein sequence ID" value="ENSPNAP00000061813.1"/>
    <property type="gene ID" value="ENSPNAG00000010619.2"/>
</dbReference>
<evidence type="ECO:0000256" key="17">
    <source>
        <dbReference type="RuleBase" id="RU000681"/>
    </source>
</evidence>
<evidence type="ECO:0000256" key="10">
    <source>
        <dbReference type="ARBA" id="ARBA00023180"/>
    </source>
</evidence>
<organism evidence="18 19">
    <name type="scientific">Pygocentrus nattereri</name>
    <name type="common">Red-bellied piranha</name>
    <dbReference type="NCBI Taxonomy" id="42514"/>
    <lineage>
        <taxon>Eukaryota</taxon>
        <taxon>Metazoa</taxon>
        <taxon>Chordata</taxon>
        <taxon>Craniata</taxon>
        <taxon>Vertebrata</taxon>
        <taxon>Euteleostomi</taxon>
        <taxon>Actinopterygii</taxon>
        <taxon>Neopterygii</taxon>
        <taxon>Teleostei</taxon>
        <taxon>Ostariophysi</taxon>
        <taxon>Characiformes</taxon>
        <taxon>Characoidei</taxon>
        <taxon>Pygocentrus</taxon>
    </lineage>
</organism>
<dbReference type="InterPro" id="IPR003045">
    <property type="entry name" value="P2X2_purnocptor"/>
</dbReference>
<comment type="similarity">
    <text evidence="2 14 17">Belongs to the P2X receptor family.</text>
</comment>
<proteinExistence type="inferred from homology"/>
<dbReference type="PANTHER" id="PTHR10125">
    <property type="entry name" value="P2X PURINOCEPTOR"/>
    <property type="match status" value="1"/>
</dbReference>
<evidence type="ECO:0000256" key="5">
    <source>
        <dbReference type="ARBA" id="ARBA00022692"/>
    </source>
</evidence>
<dbReference type="GO" id="GO:0005524">
    <property type="term" value="F:ATP binding"/>
    <property type="evidence" value="ECO:0007669"/>
    <property type="project" value="UniProtKB-UniRule"/>
</dbReference>
<dbReference type="GO" id="GO:0098794">
    <property type="term" value="C:postsynapse"/>
    <property type="evidence" value="ECO:0007669"/>
    <property type="project" value="GOC"/>
</dbReference>
<feature type="binding site" evidence="15">
    <location>
        <position position="176"/>
    </location>
    <ligand>
        <name>ATP</name>
        <dbReference type="ChEBI" id="CHEBI:30616"/>
        <note>ligand shared between two neighboring subunits of the homotrimer</note>
    </ligand>
</feature>
<reference evidence="18 19" key="1">
    <citation type="submission" date="2020-10" db="EMBL/GenBank/DDBJ databases">
        <title>Pygocentrus nattereri (red-bellied piranha) genome, fPygNat1, primary haplotype.</title>
        <authorList>
            <person name="Myers G."/>
            <person name="Meyer A."/>
            <person name="Karagic N."/>
            <person name="Pippel M."/>
            <person name="Winkler S."/>
            <person name="Tracey A."/>
            <person name="Wood J."/>
            <person name="Formenti G."/>
            <person name="Howe K."/>
            <person name="Fedrigo O."/>
            <person name="Jarvis E.D."/>
        </authorList>
    </citation>
    <scope>NUCLEOTIDE SEQUENCE [LARGE SCALE GENOMIC DNA]</scope>
</reference>
<evidence type="ECO:0000256" key="13">
    <source>
        <dbReference type="ARBA" id="ARBA00036634"/>
    </source>
</evidence>
<feature type="disulfide bond" evidence="16">
    <location>
        <begin position="251"/>
        <end position="260"/>
    </location>
</feature>
<dbReference type="InterPro" id="IPR001429">
    <property type="entry name" value="P2X_purnocptor"/>
</dbReference>
<evidence type="ECO:0000256" key="9">
    <source>
        <dbReference type="ARBA" id="ARBA00023157"/>
    </source>
</evidence>
<feature type="disulfide bond" evidence="16">
    <location>
        <begin position="116"/>
        <end position="155"/>
    </location>
</feature>
<dbReference type="Gene3D" id="1.10.287.940">
    <property type="entry name" value="atp-gated p2x4 ion channel"/>
    <property type="match status" value="1"/>
</dbReference>
<evidence type="ECO:0000256" key="16">
    <source>
        <dbReference type="PIRSR" id="PIRSR005713-2"/>
    </source>
</evidence>
<comment type="subunit">
    <text evidence="14">Homotrimer and heterotrimer; functional P2XRs are organized as homomeric and heteromeric trimers. Homotrimer. Forms heterotrimer with P2RX1. Forms heterotrimer with P2RX6. Forms heterotrimer with P2RX3.</text>
</comment>
<dbReference type="AlphaFoldDB" id="A0AAR2KBV8"/>
<evidence type="ECO:0000256" key="6">
    <source>
        <dbReference type="ARBA" id="ARBA00022989"/>
    </source>
</evidence>
<keyword evidence="19" id="KW-1185">Reference proteome</keyword>
<keyword evidence="12 17" id="KW-0407">Ion channel</keyword>
<evidence type="ECO:0000256" key="4">
    <source>
        <dbReference type="ARBA" id="ARBA00022475"/>
    </source>
</evidence>
<dbReference type="PANTHER" id="PTHR10125:SF18">
    <property type="entry name" value="P2X PURINOCEPTOR 4"/>
    <property type="match status" value="1"/>
</dbReference>
<evidence type="ECO:0000313" key="18">
    <source>
        <dbReference type="Ensembl" id="ENSPNAP00000061813.1"/>
    </source>
</evidence>
<dbReference type="Gene3D" id="2.60.490.10">
    <property type="entry name" value="atp-gated p2x4 ion channel domain"/>
    <property type="match status" value="1"/>
</dbReference>
<evidence type="ECO:0000256" key="7">
    <source>
        <dbReference type="ARBA" id="ARBA00023065"/>
    </source>
</evidence>
<keyword evidence="11 14" id="KW-1071">Ligand-gated ion channel</keyword>
<reference evidence="18" key="2">
    <citation type="submission" date="2025-08" db="UniProtKB">
        <authorList>
            <consortium name="Ensembl"/>
        </authorList>
    </citation>
    <scope>IDENTIFICATION</scope>
</reference>
<evidence type="ECO:0000256" key="15">
    <source>
        <dbReference type="PIRSR" id="PIRSR005713-1"/>
    </source>
</evidence>
<evidence type="ECO:0000256" key="12">
    <source>
        <dbReference type="ARBA" id="ARBA00023303"/>
    </source>
</evidence>
<evidence type="ECO:0000256" key="11">
    <source>
        <dbReference type="ARBA" id="ARBA00023286"/>
    </source>
</evidence>
<dbReference type="Proteomes" id="UP001501920">
    <property type="component" value="Chromosome 28"/>
</dbReference>
<accession>A0AAR2KBV8</accession>
<comment type="catalytic activity">
    <reaction evidence="13">
        <text>Ca(2+)(in) = Ca(2+)(out)</text>
        <dbReference type="Rhea" id="RHEA:29671"/>
        <dbReference type="ChEBI" id="CHEBI:29108"/>
    </reaction>
</comment>
<comment type="function">
    <text evidence="17">Receptor for ATP that acts as a ligand-gated ion channel.</text>
</comment>
<keyword evidence="15" id="KW-0067">ATP-binding</keyword>
<feature type="disulfide bond" evidence="16">
    <location>
        <begin position="207"/>
        <end position="217"/>
    </location>
</feature>
<protein>
    <recommendedName>
        <fullName evidence="14 17">P2X purinoceptor</fullName>
    </recommendedName>
    <alternativeName>
        <fullName evidence="14">P2X purinoceptor 2</fullName>
    </alternativeName>
</protein>
<dbReference type="GeneTree" id="ENSGT01020000230351"/>
<dbReference type="GO" id="GO:0033198">
    <property type="term" value="P:response to ATP"/>
    <property type="evidence" value="ECO:0007669"/>
    <property type="project" value="InterPro"/>
</dbReference>
<keyword evidence="17" id="KW-0675">Receptor</keyword>
<feature type="binding site" evidence="15">
    <location>
        <begin position="67"/>
        <end position="69"/>
    </location>
    <ligand>
        <name>ATP</name>
        <dbReference type="ChEBI" id="CHEBI:30616"/>
        <note>ligand shared between two neighboring subunits of the homotrimer</note>
    </ligand>
</feature>
<keyword evidence="5" id="KW-0812">Transmembrane</keyword>
<feature type="binding site" evidence="15">
    <location>
        <position position="303"/>
    </location>
    <ligand>
        <name>ATP</name>
        <dbReference type="ChEBI" id="CHEBI:30616"/>
        <note>ligand shared between two neighboring subunits of the homotrimer</note>
    </ligand>
</feature>
<evidence type="ECO:0000313" key="19">
    <source>
        <dbReference type="Proteomes" id="UP001501920"/>
    </source>
</evidence>
<dbReference type="GO" id="GO:0001614">
    <property type="term" value="F:purinergic nucleotide receptor activity"/>
    <property type="evidence" value="ECO:0007669"/>
    <property type="project" value="UniProtKB-UniRule"/>
</dbReference>
<comment type="function">
    <text evidence="14">ATP-gated nonselective transmembrane cation channel permeable to potassium, sodium and calcium. Activation by extracellular ATP induces a variety of cellular responses, such as excitatory postsynaptic responses in sensory neurons, neuromuscular junctions (NMJ) formation, hearing, perception of taste and peristalsis. In the inner ear, regulates sound transduction and auditory neurotransmission, outer hair cell electromotility, inner ear gap junctions, and K(+) recycling. Mediates synaptic transmission between neurons and from neurons to smooth muscle.</text>
</comment>
<keyword evidence="7 14" id="KW-0406">Ion transport</keyword>
<sequence length="405" mass="46332">MLNCGKKCVGCLFDYETPVMLVISSKRVGAVFRLIQMLIIAYVIVYECWIQQNYQETDSVVSSVSTKVKGTAVTNTSVLGVHVWDVAEYIIPPQGENSFFVLTNMIVTPAQMQSRCPEVQNELILCGMMLLTGVQTGLCVNYSASVKTCEVLSWCPLENDTEIPEPALLEAAEDFTVLIKNSIHYPKFKFRKQNILPHINSTYLKNCTFNRKTDPECPIFRMGDMLEEAGEDFRNMAVKGGAMGILLDWTCDLDMKEQLCVPKYTFSRLDNKNSESDAAHGYNFRYAKYFKNSENTETRTLVKAYGIRFDVIVFGKVRCLQPTAFVEIFHCCAVNAVCDWFVLNFMEKKNYYKKHKFIHLDKMEDTDALVTMIFLKQAFRLHNIICSFTANFAEVLMLMLLLRCF</sequence>
<evidence type="ECO:0000256" key="3">
    <source>
        <dbReference type="ARBA" id="ARBA00022448"/>
    </source>
</evidence>
<keyword evidence="6" id="KW-1133">Transmembrane helix</keyword>
<comment type="subcellular location">
    <subcellularLocation>
        <location evidence="1">Cell membrane</location>
        <topology evidence="1">Multi-pass membrane protein</topology>
    </subcellularLocation>
    <subcellularLocation>
        <location evidence="17">Membrane</location>
        <topology evidence="17">Multi-pass membrane protein</topology>
    </subcellularLocation>
</comment>
<evidence type="ECO:0000256" key="8">
    <source>
        <dbReference type="ARBA" id="ARBA00023136"/>
    </source>
</evidence>
<keyword evidence="8 14" id="KW-0472">Membrane</keyword>
<dbReference type="InterPro" id="IPR059116">
    <property type="entry name" value="P2X_receptor"/>
</dbReference>
<dbReference type="InterPro" id="IPR027309">
    <property type="entry name" value="P2X_extracellular_dom_sf"/>
</dbReference>
<keyword evidence="3 14" id="KW-0813">Transport</keyword>
<dbReference type="GO" id="GO:0004931">
    <property type="term" value="F:extracellularly ATP-gated monoatomic cation channel activity"/>
    <property type="evidence" value="ECO:0007669"/>
    <property type="project" value="UniProtKB-UniRule"/>
</dbReference>
<dbReference type="NCBIfam" id="TIGR00863">
    <property type="entry name" value="P2X"/>
    <property type="match status" value="1"/>
</dbReference>
<reference evidence="18" key="3">
    <citation type="submission" date="2025-09" db="UniProtKB">
        <authorList>
            <consortium name="Ensembl"/>
        </authorList>
    </citation>
    <scope>IDENTIFICATION</scope>
</reference>
<dbReference type="PRINTS" id="PR01309">
    <property type="entry name" value="P2X2RECEPTOR"/>
</dbReference>
<keyword evidence="15" id="KW-0547">Nucleotide-binding</keyword>
<keyword evidence="10" id="KW-0325">Glycoprotein</keyword>
<name>A0AAR2KBV8_PYGNA</name>
<dbReference type="PIRSF" id="PIRSF005713">
    <property type="entry name" value="P2X_purinoceptor"/>
    <property type="match status" value="1"/>
</dbReference>
<evidence type="ECO:0000256" key="1">
    <source>
        <dbReference type="ARBA" id="ARBA00004651"/>
    </source>
</evidence>
<dbReference type="GO" id="GO:0070588">
    <property type="term" value="P:calcium ion transmembrane transport"/>
    <property type="evidence" value="ECO:0007669"/>
    <property type="project" value="TreeGrafter"/>
</dbReference>
<keyword evidence="9 16" id="KW-1015">Disulfide bond</keyword>
<dbReference type="Pfam" id="PF00864">
    <property type="entry name" value="P2X_receptor"/>
    <property type="match status" value="1"/>
</dbReference>
<evidence type="ECO:0000256" key="2">
    <source>
        <dbReference type="ARBA" id="ARBA00009848"/>
    </source>
</evidence>
<dbReference type="FunFam" id="2.60.490.10:FF:000001">
    <property type="entry name" value="P2X purinoceptor"/>
    <property type="match status" value="1"/>
</dbReference>